<dbReference type="AlphaFoldDB" id="A0A345Y0G4"/>
<evidence type="ECO:0000313" key="3">
    <source>
        <dbReference type="EMBL" id="AXK37380.1"/>
    </source>
</evidence>
<feature type="region of interest" description="Disordered" evidence="1">
    <location>
        <begin position="89"/>
        <end position="141"/>
    </location>
</feature>
<reference evidence="3 4" key="1">
    <citation type="submission" date="2018-07" db="EMBL/GenBank/DDBJ databases">
        <title>Draft genome of the type strain Streptomyces armeniacus ATCC 15676.</title>
        <authorList>
            <person name="Labana P."/>
            <person name="Gosse J.T."/>
            <person name="Boddy C.N."/>
        </authorList>
    </citation>
    <scope>NUCLEOTIDE SEQUENCE [LARGE SCALE GENOMIC DNA]</scope>
    <source>
        <strain evidence="3 4">ATCC 15676</strain>
    </source>
</reference>
<keyword evidence="2" id="KW-1133">Transmembrane helix</keyword>
<dbReference type="EMBL" id="CP031320">
    <property type="protein sequence ID" value="AXK37380.1"/>
    <property type="molecule type" value="Genomic_DNA"/>
</dbReference>
<dbReference type="Proteomes" id="UP000254425">
    <property type="component" value="Chromosome"/>
</dbReference>
<proteinExistence type="predicted"/>
<evidence type="ECO:0000313" key="4">
    <source>
        <dbReference type="Proteomes" id="UP000254425"/>
    </source>
</evidence>
<gene>
    <name evidence="3" type="ORF">DVA86_16425</name>
</gene>
<keyword evidence="2" id="KW-0812">Transmembrane</keyword>
<protein>
    <submittedName>
        <fullName evidence="3">Uncharacterized protein</fullName>
    </submittedName>
</protein>
<feature type="transmembrane region" description="Helical" evidence="2">
    <location>
        <begin position="68"/>
        <end position="89"/>
    </location>
</feature>
<name>A0A345Y0G4_9ACTN</name>
<organism evidence="3 4">
    <name type="scientific">Streptomyces armeniacus</name>
    <dbReference type="NCBI Taxonomy" id="83291"/>
    <lineage>
        <taxon>Bacteria</taxon>
        <taxon>Bacillati</taxon>
        <taxon>Actinomycetota</taxon>
        <taxon>Actinomycetes</taxon>
        <taxon>Kitasatosporales</taxon>
        <taxon>Streptomycetaceae</taxon>
        <taxon>Streptomyces</taxon>
    </lineage>
</organism>
<dbReference type="KEGG" id="sarm:DVA86_16425"/>
<keyword evidence="2" id="KW-0472">Membrane</keyword>
<evidence type="ECO:0000256" key="1">
    <source>
        <dbReference type="SAM" id="MobiDB-lite"/>
    </source>
</evidence>
<sequence length="252" mass="26685">MRARLRAEADAHRPDRARMLARVTREAEEPRARRGLARLAHVRPRFARFARLTHVRPPRAGARAWPRVAGAVGAVLLVLGLGGTTAWWAQQGEDGTGGATAGPPPTVRTPSATGAPTGGPDAERADGPLRSDGSLDPGSNAYWSQTEVSLRTSERLSTLTVELRIATKGKTLSSTGSWRTLPASGFDTFVAYAGGALVYRWTLKEGQTVPPGTHVFAGQYDHPGGERRGALDTYTAEGTAGGRELRVSGTVG</sequence>
<accession>A0A345Y0G4</accession>
<keyword evidence="4" id="KW-1185">Reference proteome</keyword>
<evidence type="ECO:0000256" key="2">
    <source>
        <dbReference type="SAM" id="Phobius"/>
    </source>
</evidence>